<feature type="transmembrane region" description="Helical" evidence="1">
    <location>
        <begin position="6"/>
        <end position="26"/>
    </location>
</feature>
<dbReference type="Proteomes" id="UP001304300">
    <property type="component" value="Chromosome"/>
</dbReference>
<keyword evidence="1" id="KW-1133">Transmembrane helix</keyword>
<evidence type="ECO:0000313" key="3">
    <source>
        <dbReference type="Proteomes" id="UP001304300"/>
    </source>
</evidence>
<organism evidence="2 3">
    <name type="scientific">Rubellicoccus peritrichatus</name>
    <dbReference type="NCBI Taxonomy" id="3080537"/>
    <lineage>
        <taxon>Bacteria</taxon>
        <taxon>Pseudomonadati</taxon>
        <taxon>Verrucomicrobiota</taxon>
        <taxon>Opitutia</taxon>
        <taxon>Puniceicoccales</taxon>
        <taxon>Cerasicoccaceae</taxon>
        <taxon>Rubellicoccus</taxon>
    </lineage>
</organism>
<sequence length="109" mass="12511">MSLENTQFIGSFVTVSLALISGYLLLIKLRESFKERPDPKITYATIAEVDKLRELVLQQQRDTKADFTSAHALIHKNAEHLARLIAQSENVMQRIQELSVKTDRMQLKQ</sequence>
<dbReference type="RefSeq" id="WP_317833587.1">
    <property type="nucleotide sequence ID" value="NZ_CP136920.1"/>
</dbReference>
<evidence type="ECO:0000313" key="2">
    <source>
        <dbReference type="EMBL" id="WOO41174.1"/>
    </source>
</evidence>
<reference evidence="2 3" key="1">
    <citation type="submission" date="2023-10" db="EMBL/GenBank/DDBJ databases">
        <title>Rubellicoccus peritrichatus gen. nov., sp. nov., isolated from an algae of coral reef tank.</title>
        <authorList>
            <person name="Luo J."/>
        </authorList>
    </citation>
    <scope>NUCLEOTIDE SEQUENCE [LARGE SCALE GENOMIC DNA]</scope>
    <source>
        <strain evidence="2 3">CR14</strain>
    </source>
</reference>
<evidence type="ECO:0000256" key="1">
    <source>
        <dbReference type="SAM" id="Phobius"/>
    </source>
</evidence>
<dbReference type="AlphaFoldDB" id="A0AAQ3L7Q7"/>
<proteinExistence type="predicted"/>
<accession>A0AAQ3L7Q7</accession>
<gene>
    <name evidence="2" type="ORF">RZN69_21345</name>
</gene>
<dbReference type="KEGG" id="puo:RZN69_21345"/>
<name>A0AAQ3L7Q7_9BACT</name>
<protein>
    <submittedName>
        <fullName evidence="2">Uncharacterized protein</fullName>
    </submittedName>
</protein>
<keyword evidence="3" id="KW-1185">Reference proteome</keyword>
<keyword evidence="1" id="KW-0812">Transmembrane</keyword>
<dbReference type="EMBL" id="CP136920">
    <property type="protein sequence ID" value="WOO41174.1"/>
    <property type="molecule type" value="Genomic_DNA"/>
</dbReference>
<keyword evidence="1" id="KW-0472">Membrane</keyword>